<dbReference type="AlphaFoldDB" id="A0A077MDC6"/>
<organism evidence="3 4">
    <name type="scientific">Nostocoides jenkinsii Ben 74</name>
    <dbReference type="NCBI Taxonomy" id="1193518"/>
    <lineage>
        <taxon>Bacteria</taxon>
        <taxon>Bacillati</taxon>
        <taxon>Actinomycetota</taxon>
        <taxon>Actinomycetes</taxon>
        <taxon>Micrococcales</taxon>
        <taxon>Intrasporangiaceae</taxon>
        <taxon>Nostocoides</taxon>
    </lineage>
</organism>
<dbReference type="RefSeq" id="WP_157038385.1">
    <property type="nucleotide sequence ID" value="NZ_HF571038.1"/>
</dbReference>
<feature type="transmembrane region" description="Helical" evidence="2">
    <location>
        <begin position="45"/>
        <end position="65"/>
    </location>
</feature>
<feature type="transmembrane region" description="Helical" evidence="2">
    <location>
        <begin position="71"/>
        <end position="90"/>
    </location>
</feature>
<name>A0A077MDC6_9MICO</name>
<dbReference type="EMBL" id="CAJC01000194">
    <property type="protein sequence ID" value="CCI54634.1"/>
    <property type="molecule type" value="Genomic_DNA"/>
</dbReference>
<dbReference type="STRING" id="1193518.BN13_80003"/>
<keyword evidence="4" id="KW-1185">Reference proteome</keyword>
<evidence type="ECO:0000313" key="3">
    <source>
        <dbReference type="EMBL" id="CCI54634.1"/>
    </source>
</evidence>
<gene>
    <name evidence="3" type="ORF">BN13_80003</name>
</gene>
<dbReference type="Proteomes" id="UP000035720">
    <property type="component" value="Unassembled WGS sequence"/>
</dbReference>
<reference evidence="3 4" key="1">
    <citation type="journal article" date="2013" name="ISME J.">
        <title>A metabolic model for members of the genus Tetrasphaera involved in enhanced biological phosphorus removal.</title>
        <authorList>
            <person name="Kristiansen R."/>
            <person name="Nguyen H.T.T."/>
            <person name="Saunders A.M."/>
            <person name="Nielsen J.L."/>
            <person name="Wimmer R."/>
            <person name="Le V.Q."/>
            <person name="McIlroy S.J."/>
            <person name="Petrovski S."/>
            <person name="Seviour R.J."/>
            <person name="Calteau A."/>
            <person name="Nielsen K.L."/>
            <person name="Nielsen P.H."/>
        </authorList>
    </citation>
    <scope>NUCLEOTIDE SEQUENCE [LARGE SCALE GENOMIC DNA]</scope>
    <source>
        <strain evidence="3 4">Ben 74</strain>
    </source>
</reference>
<keyword evidence="2" id="KW-0472">Membrane</keyword>
<evidence type="ECO:0000256" key="1">
    <source>
        <dbReference type="SAM" id="MobiDB-lite"/>
    </source>
</evidence>
<proteinExistence type="predicted"/>
<protein>
    <submittedName>
        <fullName evidence="3">Uncharacterized protein</fullName>
    </submittedName>
</protein>
<evidence type="ECO:0000256" key="2">
    <source>
        <dbReference type="SAM" id="Phobius"/>
    </source>
</evidence>
<evidence type="ECO:0000313" key="4">
    <source>
        <dbReference type="Proteomes" id="UP000035720"/>
    </source>
</evidence>
<keyword evidence="2" id="KW-0812">Transmembrane</keyword>
<accession>A0A077MDC6</accession>
<sequence length="135" mass="13972">MSTPSGDWFAGTQESGRTGPVDDYERTFAAPPRQRRRLAVTPESVFAAASAAVIPWSFLAVSHAIHSPIGWTGLTALSATSWVATTLVSLRSGKLRAVFGYFTVVTGLVATAIPSALSATAIAAAVTALIPGGKR</sequence>
<keyword evidence="2" id="KW-1133">Transmembrane helix</keyword>
<feature type="region of interest" description="Disordered" evidence="1">
    <location>
        <begin position="1"/>
        <end position="30"/>
    </location>
</feature>
<comment type="caution">
    <text evidence="3">The sequence shown here is derived from an EMBL/GenBank/DDBJ whole genome shotgun (WGS) entry which is preliminary data.</text>
</comment>
<feature type="transmembrane region" description="Helical" evidence="2">
    <location>
        <begin position="97"/>
        <end position="130"/>
    </location>
</feature>